<dbReference type="Proteomes" id="UP001172457">
    <property type="component" value="Chromosome 6"/>
</dbReference>
<organism evidence="1 2">
    <name type="scientific">Centaurea solstitialis</name>
    <name type="common">yellow star-thistle</name>
    <dbReference type="NCBI Taxonomy" id="347529"/>
    <lineage>
        <taxon>Eukaryota</taxon>
        <taxon>Viridiplantae</taxon>
        <taxon>Streptophyta</taxon>
        <taxon>Embryophyta</taxon>
        <taxon>Tracheophyta</taxon>
        <taxon>Spermatophyta</taxon>
        <taxon>Magnoliopsida</taxon>
        <taxon>eudicotyledons</taxon>
        <taxon>Gunneridae</taxon>
        <taxon>Pentapetalae</taxon>
        <taxon>asterids</taxon>
        <taxon>campanulids</taxon>
        <taxon>Asterales</taxon>
        <taxon>Asteraceae</taxon>
        <taxon>Carduoideae</taxon>
        <taxon>Cardueae</taxon>
        <taxon>Centaureinae</taxon>
        <taxon>Centaurea</taxon>
    </lineage>
</organism>
<dbReference type="EMBL" id="JARYMX010000006">
    <property type="protein sequence ID" value="KAJ9544377.1"/>
    <property type="molecule type" value="Genomic_DNA"/>
</dbReference>
<protein>
    <submittedName>
        <fullName evidence="1">Uncharacterized protein</fullName>
    </submittedName>
</protein>
<proteinExistence type="predicted"/>
<gene>
    <name evidence="1" type="ORF">OSB04_024084</name>
</gene>
<name>A0AA38T3X4_9ASTR</name>
<sequence>MMSYLKVVKERIARFDHFSIEQIPRDQNTQADALANLGSAFNDPLMESILILHLTTPTIEMKEEVLEAVEWKSTEKGKKTWKLEKLNPVSISRPRVFKFGVAKLAKMGNLGFIKCLAPRDRSLAIAKRAPNCLLNTDLLIQSRKSSSS</sequence>
<evidence type="ECO:0000313" key="1">
    <source>
        <dbReference type="EMBL" id="KAJ9544377.1"/>
    </source>
</evidence>
<dbReference type="AlphaFoldDB" id="A0AA38T3X4"/>
<evidence type="ECO:0000313" key="2">
    <source>
        <dbReference type="Proteomes" id="UP001172457"/>
    </source>
</evidence>
<comment type="caution">
    <text evidence="1">The sequence shown here is derived from an EMBL/GenBank/DDBJ whole genome shotgun (WGS) entry which is preliminary data.</text>
</comment>
<reference evidence="1" key="1">
    <citation type="submission" date="2023-03" db="EMBL/GenBank/DDBJ databases">
        <title>Chromosome-scale reference genome and RAD-based genetic map of yellow starthistle (Centaurea solstitialis) reveal putative structural variation and QTLs associated with invader traits.</title>
        <authorList>
            <person name="Reatini B."/>
            <person name="Cang F.A."/>
            <person name="Jiang Q."/>
            <person name="Mckibben M.T.W."/>
            <person name="Barker M.S."/>
            <person name="Rieseberg L.H."/>
            <person name="Dlugosch K.M."/>
        </authorList>
    </citation>
    <scope>NUCLEOTIDE SEQUENCE</scope>
    <source>
        <strain evidence="1">CAN-66</strain>
        <tissue evidence="1">Leaf</tissue>
    </source>
</reference>
<keyword evidence="2" id="KW-1185">Reference proteome</keyword>
<accession>A0AA38T3X4</accession>